<reference evidence="2" key="2">
    <citation type="submission" date="2020-09" db="EMBL/GenBank/DDBJ databases">
        <authorList>
            <person name="Sun Q."/>
            <person name="Ohkuma M."/>
        </authorList>
    </citation>
    <scope>NUCLEOTIDE SEQUENCE</scope>
    <source>
        <strain evidence="2">JCM 3276</strain>
    </source>
</reference>
<name>A0A918GPP9_9PSEU</name>
<gene>
    <name evidence="2" type="ORF">GCM10010171_53320</name>
</gene>
<accession>A0A918GPP9</accession>
<organism evidence="2 3">
    <name type="scientific">Actinokineospora fastidiosa</name>
    <dbReference type="NCBI Taxonomy" id="1816"/>
    <lineage>
        <taxon>Bacteria</taxon>
        <taxon>Bacillati</taxon>
        <taxon>Actinomycetota</taxon>
        <taxon>Actinomycetes</taxon>
        <taxon>Pseudonocardiales</taxon>
        <taxon>Pseudonocardiaceae</taxon>
        <taxon>Actinokineospora</taxon>
    </lineage>
</organism>
<evidence type="ECO:0000259" key="1">
    <source>
        <dbReference type="PROSITE" id="PS51186"/>
    </source>
</evidence>
<dbReference type="PROSITE" id="PS51186">
    <property type="entry name" value="GNAT"/>
    <property type="match status" value="1"/>
</dbReference>
<reference evidence="2" key="1">
    <citation type="journal article" date="2014" name="Int. J. Syst. Evol. Microbiol.">
        <title>Complete genome sequence of Corynebacterium casei LMG S-19264T (=DSM 44701T), isolated from a smear-ripened cheese.</title>
        <authorList>
            <consortium name="US DOE Joint Genome Institute (JGI-PGF)"/>
            <person name="Walter F."/>
            <person name="Albersmeier A."/>
            <person name="Kalinowski J."/>
            <person name="Ruckert C."/>
        </authorList>
    </citation>
    <scope>NUCLEOTIDE SEQUENCE</scope>
    <source>
        <strain evidence="2">JCM 3276</strain>
    </source>
</reference>
<dbReference type="EMBL" id="BMRB01000006">
    <property type="protein sequence ID" value="GGS51599.1"/>
    <property type="molecule type" value="Genomic_DNA"/>
</dbReference>
<dbReference type="RefSeq" id="WP_189213353.1">
    <property type="nucleotide sequence ID" value="NZ_BMRB01000006.1"/>
</dbReference>
<dbReference type="AlphaFoldDB" id="A0A918GPP9"/>
<sequence length="308" mass="33025">MYAIRPASAGDRDQVIDLVVRLQADPEQHIGYHGVTAEEVADELDGLKPDWASGAVVGVNAAGEIGAVLTADADAEVGRAWLFGPYVAVPEDHPVRRQLWHRTADELLDAVTALPRLDGFADLELYGHRQHRLLADFAARHGFASGETSRVFTLSGPALRAVLVSEADPDGPRRLEPGDPLRAEVIDLHERCFPNRTATGRQLVDGDRGHTVVALSGADGLIGYAAGFTQPGEFYVDYVGVVPGMRSAGAGRAVVRGLLRELAVVNGPNQRAAAVIMLGNDASERMFTALGFELHLELVGYRRRAITG</sequence>
<dbReference type="Pfam" id="PF00583">
    <property type="entry name" value="Acetyltransf_1"/>
    <property type="match status" value="1"/>
</dbReference>
<keyword evidence="3" id="KW-1185">Reference proteome</keyword>
<dbReference type="InterPro" id="IPR000182">
    <property type="entry name" value="GNAT_dom"/>
</dbReference>
<dbReference type="Proteomes" id="UP000660680">
    <property type="component" value="Unassembled WGS sequence"/>
</dbReference>
<evidence type="ECO:0000313" key="2">
    <source>
        <dbReference type="EMBL" id="GGS51599.1"/>
    </source>
</evidence>
<protein>
    <recommendedName>
        <fullName evidence="1">N-acetyltransferase domain-containing protein</fullName>
    </recommendedName>
</protein>
<dbReference type="SUPFAM" id="SSF55729">
    <property type="entry name" value="Acyl-CoA N-acyltransferases (Nat)"/>
    <property type="match status" value="1"/>
</dbReference>
<feature type="domain" description="N-acetyltransferase" evidence="1">
    <location>
        <begin position="162"/>
        <end position="308"/>
    </location>
</feature>
<dbReference type="InterPro" id="IPR016181">
    <property type="entry name" value="Acyl_CoA_acyltransferase"/>
</dbReference>
<dbReference type="GO" id="GO:0016747">
    <property type="term" value="F:acyltransferase activity, transferring groups other than amino-acyl groups"/>
    <property type="evidence" value="ECO:0007669"/>
    <property type="project" value="InterPro"/>
</dbReference>
<proteinExistence type="predicted"/>
<comment type="caution">
    <text evidence="2">The sequence shown here is derived from an EMBL/GenBank/DDBJ whole genome shotgun (WGS) entry which is preliminary data.</text>
</comment>
<dbReference type="Gene3D" id="3.40.630.30">
    <property type="match status" value="1"/>
</dbReference>
<evidence type="ECO:0000313" key="3">
    <source>
        <dbReference type="Proteomes" id="UP000660680"/>
    </source>
</evidence>